<dbReference type="RefSeq" id="WP_390363368.1">
    <property type="nucleotide sequence ID" value="NZ_JBHTKJ010000045.1"/>
</dbReference>
<dbReference type="InterPro" id="IPR040549">
    <property type="entry name" value="DUF5613"/>
</dbReference>
<dbReference type="Proteomes" id="UP001597040">
    <property type="component" value="Unassembled WGS sequence"/>
</dbReference>
<dbReference type="EMBL" id="JBHTKJ010000045">
    <property type="protein sequence ID" value="MFD1039710.1"/>
    <property type="molecule type" value="Genomic_DNA"/>
</dbReference>
<dbReference type="EC" id="2.3.1.-" evidence="2"/>
<dbReference type="GO" id="GO:0016746">
    <property type="term" value="F:acyltransferase activity"/>
    <property type="evidence" value="ECO:0007669"/>
    <property type="project" value="UniProtKB-KW"/>
</dbReference>
<proteinExistence type="predicted"/>
<evidence type="ECO:0000259" key="1">
    <source>
        <dbReference type="PROSITE" id="PS51186"/>
    </source>
</evidence>
<keyword evidence="2" id="KW-0808">Transferase</keyword>
<dbReference type="CDD" id="cd04301">
    <property type="entry name" value="NAT_SF"/>
    <property type="match status" value="1"/>
</dbReference>
<accession>A0ABW3LP49</accession>
<evidence type="ECO:0000313" key="3">
    <source>
        <dbReference type="Proteomes" id="UP001597040"/>
    </source>
</evidence>
<organism evidence="2 3">
    <name type="scientific">Virgibacillus byunsanensis</name>
    <dbReference type="NCBI Taxonomy" id="570945"/>
    <lineage>
        <taxon>Bacteria</taxon>
        <taxon>Bacillati</taxon>
        <taxon>Bacillota</taxon>
        <taxon>Bacilli</taxon>
        <taxon>Bacillales</taxon>
        <taxon>Bacillaceae</taxon>
        <taxon>Virgibacillus</taxon>
    </lineage>
</organism>
<protein>
    <submittedName>
        <fullName evidence="2">GNAT family N-acetyltransferase</fullName>
        <ecNumber evidence="2">2.3.1.-</ecNumber>
    </submittedName>
</protein>
<sequence>MKQITFDHIYTLGHVVYENNQYRHFHYPEMLIRYDSNFLDFKKFPSLLELKEAENYLRLFHLKYGQKHVKFYFPANEKPTVEILDYLHHSGYETGYLELYSIEPAQFPIVEYNPDIEVDYVTEKNFETFLKLQYEQDLQFGSEFADEKVKLHKRNFRDEMVIQIMAFYKGIPAGSVDVMIAGETAEIDNLNVNESFQRKGIGSRLQQFVTEEFSDKTIILVADGEDTPKEMYRRQNYQYLGFKYETQKIYKD</sequence>
<dbReference type="InterPro" id="IPR016181">
    <property type="entry name" value="Acyl_CoA_acyltransferase"/>
</dbReference>
<dbReference type="PROSITE" id="PS51186">
    <property type="entry name" value="GNAT"/>
    <property type="match status" value="1"/>
</dbReference>
<dbReference type="SUPFAM" id="SSF55729">
    <property type="entry name" value="Acyl-CoA N-acyltransferases (Nat)"/>
    <property type="match status" value="1"/>
</dbReference>
<dbReference type="Pfam" id="PF00583">
    <property type="entry name" value="Acetyltransf_1"/>
    <property type="match status" value="1"/>
</dbReference>
<comment type="caution">
    <text evidence="2">The sequence shown here is derived from an EMBL/GenBank/DDBJ whole genome shotgun (WGS) entry which is preliminary data.</text>
</comment>
<dbReference type="Pfam" id="PF18467">
    <property type="entry name" value="DUF5613"/>
    <property type="match status" value="1"/>
</dbReference>
<evidence type="ECO:0000313" key="2">
    <source>
        <dbReference type="EMBL" id="MFD1039710.1"/>
    </source>
</evidence>
<reference evidence="3" key="1">
    <citation type="journal article" date="2019" name="Int. J. Syst. Evol. Microbiol.">
        <title>The Global Catalogue of Microorganisms (GCM) 10K type strain sequencing project: providing services to taxonomists for standard genome sequencing and annotation.</title>
        <authorList>
            <consortium name="The Broad Institute Genomics Platform"/>
            <consortium name="The Broad Institute Genome Sequencing Center for Infectious Disease"/>
            <person name="Wu L."/>
            <person name="Ma J."/>
        </authorList>
    </citation>
    <scope>NUCLEOTIDE SEQUENCE [LARGE SCALE GENOMIC DNA]</scope>
    <source>
        <strain evidence="3">CCUG 56754</strain>
    </source>
</reference>
<keyword evidence="3" id="KW-1185">Reference proteome</keyword>
<dbReference type="Gene3D" id="3.40.630.30">
    <property type="match status" value="1"/>
</dbReference>
<feature type="domain" description="N-acetyltransferase" evidence="1">
    <location>
        <begin position="116"/>
        <end position="252"/>
    </location>
</feature>
<keyword evidence="2" id="KW-0012">Acyltransferase</keyword>
<dbReference type="InterPro" id="IPR000182">
    <property type="entry name" value="GNAT_dom"/>
</dbReference>
<name>A0ABW3LP49_9BACI</name>
<gene>
    <name evidence="2" type="ORF">ACFQ3N_15085</name>
</gene>